<dbReference type="AlphaFoldDB" id="A0A1S1YTQ5"/>
<dbReference type="Proteomes" id="UP000179797">
    <property type="component" value="Unassembled WGS sequence"/>
</dbReference>
<evidence type="ECO:0000313" key="1">
    <source>
        <dbReference type="EMBL" id="OHX64412.1"/>
    </source>
</evidence>
<evidence type="ECO:0000313" key="2">
    <source>
        <dbReference type="Proteomes" id="UP000179797"/>
    </source>
</evidence>
<proteinExistence type="predicted"/>
<dbReference type="RefSeq" id="WP_044220456.1">
    <property type="nucleotide sequence ID" value="NZ_JRYR02000002.1"/>
</dbReference>
<dbReference type="OrthoDB" id="1110482at2"/>
<gene>
    <name evidence="1" type="ORF">NH26_22750</name>
</gene>
<evidence type="ECO:0008006" key="3">
    <source>
        <dbReference type="Google" id="ProtNLM"/>
    </source>
</evidence>
<dbReference type="EMBL" id="JRYR02000002">
    <property type="protein sequence ID" value="OHX64412.1"/>
    <property type="molecule type" value="Genomic_DNA"/>
</dbReference>
<name>A0A1S1YTQ5_FLAPC</name>
<protein>
    <recommendedName>
        <fullName evidence="3">IPT/TIG domain-containing protein</fullName>
    </recommendedName>
</protein>
<sequence length="574" mass="63084">MNIIKKIHKVTFGIAFLGMAFGIESCTSQKEYNQSNDISYPQPTIVESNLQNPTVIGEPFVVVGENFKNAQVYLGDTPCSSIVVSASEDTIKANLPRIFDISHLRVINAYKQEVLSEAEYTPVYPLTENVEYPTFITRGQVFAIKGTNVDLIYKVIIDGQTVEVDGSKGNPSQINVLAPSSLADEVVISVFTYNEDSNVPDSKSITVEDAGEFFDPVPPYVLFDFEDGVNPYEPGDVTPENGLDAGSGISKGRGDHYLTVRKADADGWTSWMGQLYYGNPIDLVTFTDPHLSFQINSETSQGYFQLEVGQNDTKNGADFKPGFTGNEGDNYVFRATNNEWQWVTVRLKDLELSDWGGGLEAIDIKGTLDFVKLSYKQGNGANPFILNLDNVMITDGPVIVSHDLEDFETSTYKWDDNGGGATHGIDGGSMAAHIGDHYLNVHLNGATGWNWTGALQMDNSNNLDLSGVTDPHLSFWVNTGDAKGNLQFEIFQNATKFGGNIDTENYFVQTNGEWQLYTFRLSTMAWSNWGGDAEKPDFGGTLDYIAIGFSTGNIDGERYEVNLDGVVISDGPMF</sequence>
<dbReference type="SUPFAM" id="SSF49785">
    <property type="entry name" value="Galactose-binding domain-like"/>
    <property type="match status" value="2"/>
</dbReference>
<reference evidence="1 2" key="1">
    <citation type="journal article" date="2012" name="Int. J. Syst. Evol. Microbiol.">
        <title>Flammeovirga pacifica sp. nov., isolated from deep-sea sediment.</title>
        <authorList>
            <person name="Xu H."/>
            <person name="Fu Y."/>
            <person name="Yang N."/>
            <person name="Ding Z."/>
            <person name="Lai Q."/>
            <person name="Zeng R."/>
        </authorList>
    </citation>
    <scope>NUCLEOTIDE SEQUENCE [LARGE SCALE GENOMIC DNA]</scope>
    <source>
        <strain evidence="2">DSM 24597 / LMG 26175 / WPAGA1</strain>
    </source>
</reference>
<accession>A0A1S1YTQ5</accession>
<keyword evidence="2" id="KW-1185">Reference proteome</keyword>
<dbReference type="STRING" id="915059.NH26_22750"/>
<organism evidence="1 2">
    <name type="scientific">Flammeovirga pacifica</name>
    <dbReference type="NCBI Taxonomy" id="915059"/>
    <lineage>
        <taxon>Bacteria</taxon>
        <taxon>Pseudomonadati</taxon>
        <taxon>Bacteroidota</taxon>
        <taxon>Cytophagia</taxon>
        <taxon>Cytophagales</taxon>
        <taxon>Flammeovirgaceae</taxon>
        <taxon>Flammeovirga</taxon>
    </lineage>
</organism>
<dbReference type="InterPro" id="IPR008979">
    <property type="entry name" value="Galactose-bd-like_sf"/>
</dbReference>
<comment type="caution">
    <text evidence="1">The sequence shown here is derived from an EMBL/GenBank/DDBJ whole genome shotgun (WGS) entry which is preliminary data.</text>
</comment>